<dbReference type="InterPro" id="IPR036291">
    <property type="entry name" value="NAD(P)-bd_dom_sf"/>
</dbReference>
<dbReference type="RefSeq" id="WP_207416636.1">
    <property type="nucleotide sequence ID" value="NZ_CP061177.1"/>
</dbReference>
<proteinExistence type="predicted"/>
<dbReference type="PANTHER" id="PTHR48079:SF6">
    <property type="entry name" value="NAD(P)-BINDING DOMAIN-CONTAINING PROTEIN-RELATED"/>
    <property type="match status" value="1"/>
</dbReference>
<dbReference type="Proteomes" id="UP001518989">
    <property type="component" value="Unassembled WGS sequence"/>
</dbReference>
<protein>
    <submittedName>
        <fullName evidence="2">SDR family NAD(P)-dependent oxidoreductase</fullName>
    </submittedName>
</protein>
<comment type="caution">
    <text evidence="2">The sequence shown here is derived from an EMBL/GenBank/DDBJ whole genome shotgun (WGS) entry which is preliminary data.</text>
</comment>
<dbReference type="InterPro" id="IPR051783">
    <property type="entry name" value="NAD(P)-dependent_oxidoreduct"/>
</dbReference>
<evidence type="ECO:0000313" key="2">
    <source>
        <dbReference type="EMBL" id="MBO1079137.1"/>
    </source>
</evidence>
<dbReference type="SUPFAM" id="SSF51735">
    <property type="entry name" value="NAD(P)-binding Rossmann-fold domains"/>
    <property type="match status" value="1"/>
</dbReference>
<evidence type="ECO:0000313" key="3">
    <source>
        <dbReference type="Proteomes" id="UP001518989"/>
    </source>
</evidence>
<name>A0ABS3KNY7_9PROT</name>
<accession>A0ABS3KNY7</accession>
<reference evidence="2 3" key="1">
    <citation type="submission" date="2020-09" db="EMBL/GenBank/DDBJ databases">
        <title>Roseomonas.</title>
        <authorList>
            <person name="Zhu W."/>
        </authorList>
    </citation>
    <scope>NUCLEOTIDE SEQUENCE [LARGE SCALE GENOMIC DNA]</scope>
    <source>
        <strain evidence="2 3">573</strain>
    </source>
</reference>
<feature type="signal peptide" evidence="1">
    <location>
        <begin position="1"/>
        <end position="18"/>
    </location>
</feature>
<sequence>MTLHLLIFGLGYAGRAIAAEALGAGFRVSGTSRNPAAATAPAGVEVVGFPAAAAAIGTATHLLNTAAPDEAGDPVLAAHGTAIRTAPLLRWAGYMSTTGVYGDRGGGWVTETTPPAPAQDRSRRRIAAEQAWAEALAGRGVALDLFRTAGIYGPGRSALDEVRAGRARRVIRPGHTFSRIHVEDIAQAVVAAMRAPAGAVPRVLHLADDEPAEGAAVTAEAARLLGVAPPPAVPFEQALAGMSAMGRSFWAEDRKVCSAGTRAALGIGWRYPSFREGLAAIQRAEQAF</sequence>
<dbReference type="EMBL" id="JACTNG010000004">
    <property type="protein sequence ID" value="MBO1079137.1"/>
    <property type="molecule type" value="Genomic_DNA"/>
</dbReference>
<dbReference type="Gene3D" id="3.40.50.720">
    <property type="entry name" value="NAD(P)-binding Rossmann-like Domain"/>
    <property type="match status" value="1"/>
</dbReference>
<organism evidence="2 3">
    <name type="scientific">Roseomonas haemaphysalidis</name>
    <dbReference type="NCBI Taxonomy" id="2768162"/>
    <lineage>
        <taxon>Bacteria</taxon>
        <taxon>Pseudomonadati</taxon>
        <taxon>Pseudomonadota</taxon>
        <taxon>Alphaproteobacteria</taxon>
        <taxon>Acetobacterales</taxon>
        <taxon>Roseomonadaceae</taxon>
        <taxon>Roseomonas</taxon>
    </lineage>
</organism>
<keyword evidence="3" id="KW-1185">Reference proteome</keyword>
<dbReference type="PANTHER" id="PTHR48079">
    <property type="entry name" value="PROTEIN YEEZ"/>
    <property type="match status" value="1"/>
</dbReference>
<feature type="chain" id="PRO_5046936606" evidence="1">
    <location>
        <begin position="19"/>
        <end position="288"/>
    </location>
</feature>
<gene>
    <name evidence="2" type="ORF">IAI61_08850</name>
</gene>
<evidence type="ECO:0000256" key="1">
    <source>
        <dbReference type="SAM" id="SignalP"/>
    </source>
</evidence>
<keyword evidence="1" id="KW-0732">Signal</keyword>